<dbReference type="EMBL" id="ON529861">
    <property type="protein sequence ID" value="USN16388.1"/>
    <property type="molecule type" value="Genomic_DNA"/>
</dbReference>
<name>A0A9E7SL90_9CAUD</name>
<evidence type="ECO:0000313" key="1">
    <source>
        <dbReference type="EMBL" id="USN16388.1"/>
    </source>
</evidence>
<protein>
    <submittedName>
        <fullName evidence="1">Uncharacterized protein</fullName>
    </submittedName>
</protein>
<proteinExistence type="predicted"/>
<dbReference type="Proteomes" id="UP001056883">
    <property type="component" value="Segment"/>
</dbReference>
<gene>
    <name evidence="1" type="ORF">PLUTO_00720</name>
</gene>
<sequence length="88" mass="9506">MYDPLSISTQSFHKTPLLTTKTQCGGTQTTEGFIAHKQLLTDLGLIDYPVMIDYANSAEIGDLPTPKRDAAGRFLYAYPGCAGATPHT</sequence>
<keyword evidence="2" id="KW-1185">Reference proteome</keyword>
<accession>A0A9E7SL90</accession>
<organism evidence="1 2">
    <name type="scientific">Luteibacter phage vB_LflM-Pluto</name>
    <dbReference type="NCBI Taxonomy" id="2948611"/>
    <lineage>
        <taxon>Viruses</taxon>
        <taxon>Duplodnaviria</taxon>
        <taxon>Heunggongvirae</taxon>
        <taxon>Uroviricota</taxon>
        <taxon>Caudoviricetes</taxon>
        <taxon>Lindbergviridae</taxon>
        <taxon>Plutovirus</taxon>
        <taxon>Plutovirus pluto</taxon>
    </lineage>
</organism>
<reference evidence="1" key="1">
    <citation type="submission" date="2022-05" db="EMBL/GenBank/DDBJ databases">
        <authorList>
            <person name="Friedrich I."/>
            <person name="Poehlein A."/>
            <person name="Schneider D."/>
            <person name="Hertel R."/>
            <person name="Daniel R."/>
        </authorList>
    </citation>
    <scope>NUCLEOTIDE SEQUENCE</scope>
</reference>
<evidence type="ECO:0000313" key="2">
    <source>
        <dbReference type="Proteomes" id="UP001056883"/>
    </source>
</evidence>